<evidence type="ECO:0000259" key="6">
    <source>
        <dbReference type="PROSITE" id="PS50949"/>
    </source>
</evidence>
<dbReference type="PROSITE" id="PS50949">
    <property type="entry name" value="HTH_GNTR"/>
    <property type="match status" value="1"/>
</dbReference>
<dbReference type="Pfam" id="PF02909">
    <property type="entry name" value="TetR_C_1"/>
    <property type="match status" value="1"/>
</dbReference>
<dbReference type="InterPro" id="IPR000524">
    <property type="entry name" value="Tscrpt_reg_HTH_GntR"/>
</dbReference>
<dbReference type="PANTHER" id="PTHR30055">
    <property type="entry name" value="HTH-TYPE TRANSCRIPTIONAL REGULATOR RUTR"/>
    <property type="match status" value="1"/>
</dbReference>
<sequence>MADPPPYMRIVDDVRRRIADGTLAPGDRVPSTRQLTRDWGVAMATATKALATLRQEGLVRAVRGMGTVVAPPARSTPGAPPPRAPRSTPGGTTTSAPLTQDRVVRAAVRIADAESTGALTMRRIATDCGVAAMSLYRHVPDKDTLLAMMADAVFVANPLPEPAPPGWRASLEAAARLEWRMYRQHLWLAQVVSFTRPVLMPAAMDHTEWMMRAVDGLGIDPVTMIRIVIMISNHVRASAMLLSAEYEAELDSGVTAEQWRQSAASTVRELFASGRYPLLASLDTVSEGAPDPESVFEFGLRRLLDGLEAIIPR</sequence>
<dbReference type="InterPro" id="IPR009057">
    <property type="entry name" value="Homeodomain-like_sf"/>
</dbReference>
<dbReference type="RefSeq" id="WP_184584640.1">
    <property type="nucleotide sequence ID" value="NZ_JACHJT010000002.1"/>
</dbReference>
<dbReference type="InterPro" id="IPR036390">
    <property type="entry name" value="WH_DNA-bd_sf"/>
</dbReference>
<dbReference type="AlphaFoldDB" id="A0A7W7RNB1"/>
<dbReference type="SUPFAM" id="SSF46785">
    <property type="entry name" value="Winged helix' DNA-binding domain"/>
    <property type="match status" value="1"/>
</dbReference>
<evidence type="ECO:0000256" key="1">
    <source>
        <dbReference type="ARBA" id="ARBA00023015"/>
    </source>
</evidence>
<dbReference type="InterPro" id="IPR050109">
    <property type="entry name" value="HTH-type_TetR-like_transc_reg"/>
</dbReference>
<dbReference type="Gene3D" id="1.10.10.10">
    <property type="entry name" value="Winged helix-like DNA-binding domain superfamily/Winged helix DNA-binding domain"/>
    <property type="match status" value="1"/>
</dbReference>
<keyword evidence="1" id="KW-0805">Transcription regulation</keyword>
<dbReference type="PANTHER" id="PTHR30055:SF151">
    <property type="entry name" value="TRANSCRIPTIONAL REGULATORY PROTEIN"/>
    <property type="match status" value="1"/>
</dbReference>
<dbReference type="GO" id="GO:0003700">
    <property type="term" value="F:DNA-binding transcription factor activity"/>
    <property type="evidence" value="ECO:0007669"/>
    <property type="project" value="InterPro"/>
</dbReference>
<dbReference type="GO" id="GO:0045892">
    <property type="term" value="P:negative regulation of DNA-templated transcription"/>
    <property type="evidence" value="ECO:0007669"/>
    <property type="project" value="InterPro"/>
</dbReference>
<dbReference type="SUPFAM" id="SSF46689">
    <property type="entry name" value="Homeodomain-like"/>
    <property type="match status" value="1"/>
</dbReference>
<dbReference type="EMBL" id="JACHJT010000002">
    <property type="protein sequence ID" value="MBB4934912.1"/>
    <property type="molecule type" value="Genomic_DNA"/>
</dbReference>
<reference evidence="8 9" key="1">
    <citation type="submission" date="2020-08" db="EMBL/GenBank/DDBJ databases">
        <title>Sequencing the genomes of 1000 actinobacteria strains.</title>
        <authorList>
            <person name="Klenk H.-P."/>
        </authorList>
    </citation>
    <scope>NUCLEOTIDE SEQUENCE [LARGE SCALE GENOMIC DNA]</scope>
    <source>
        <strain evidence="8 9">DSM 102030</strain>
    </source>
</reference>
<accession>A0A7W7RNB1</accession>
<dbReference type="GO" id="GO:0000976">
    <property type="term" value="F:transcription cis-regulatory region binding"/>
    <property type="evidence" value="ECO:0007669"/>
    <property type="project" value="TreeGrafter"/>
</dbReference>
<feature type="domain" description="HTH tetR-type" evidence="7">
    <location>
        <begin position="97"/>
        <end position="157"/>
    </location>
</feature>
<comment type="caution">
    <text evidence="8">The sequence shown here is derived from an EMBL/GenBank/DDBJ whole genome shotgun (WGS) entry which is preliminary data.</text>
</comment>
<dbReference type="InterPro" id="IPR004111">
    <property type="entry name" value="Repressor_TetR_C"/>
</dbReference>
<feature type="compositionally biased region" description="Low complexity" evidence="5">
    <location>
        <begin position="85"/>
        <end position="97"/>
    </location>
</feature>
<feature type="region of interest" description="Disordered" evidence="5">
    <location>
        <begin position="69"/>
        <end position="99"/>
    </location>
</feature>
<keyword evidence="2 4" id="KW-0238">DNA-binding</keyword>
<organism evidence="8 9">
    <name type="scientific">Lipingzhangella halophila</name>
    <dbReference type="NCBI Taxonomy" id="1783352"/>
    <lineage>
        <taxon>Bacteria</taxon>
        <taxon>Bacillati</taxon>
        <taxon>Actinomycetota</taxon>
        <taxon>Actinomycetes</taxon>
        <taxon>Streptosporangiales</taxon>
        <taxon>Nocardiopsidaceae</taxon>
        <taxon>Lipingzhangella</taxon>
    </lineage>
</organism>
<dbReference type="Gene3D" id="1.10.10.60">
    <property type="entry name" value="Homeodomain-like"/>
    <property type="match status" value="1"/>
</dbReference>
<gene>
    <name evidence="8" type="ORF">F4561_005806</name>
</gene>
<dbReference type="Pfam" id="PF00440">
    <property type="entry name" value="TetR_N"/>
    <property type="match status" value="1"/>
</dbReference>
<name>A0A7W7RNB1_9ACTN</name>
<dbReference type="InterPro" id="IPR036271">
    <property type="entry name" value="Tet_transcr_reg_TetR-rel_C_sf"/>
</dbReference>
<feature type="DNA-binding region" description="H-T-H motif" evidence="4">
    <location>
        <begin position="120"/>
        <end position="139"/>
    </location>
</feature>
<dbReference type="PROSITE" id="PS50977">
    <property type="entry name" value="HTH_TETR_2"/>
    <property type="match status" value="1"/>
</dbReference>
<protein>
    <submittedName>
        <fullName evidence="8">AcrR family transcriptional regulator</fullName>
    </submittedName>
</protein>
<dbReference type="InterPro" id="IPR001647">
    <property type="entry name" value="HTH_TetR"/>
</dbReference>
<feature type="domain" description="HTH gntR-type" evidence="6">
    <location>
        <begin position="4"/>
        <end position="72"/>
    </location>
</feature>
<dbReference type="Gene3D" id="1.10.357.10">
    <property type="entry name" value="Tetracycline Repressor, domain 2"/>
    <property type="match status" value="1"/>
</dbReference>
<evidence type="ECO:0000256" key="5">
    <source>
        <dbReference type="SAM" id="MobiDB-lite"/>
    </source>
</evidence>
<dbReference type="SMART" id="SM00345">
    <property type="entry name" value="HTH_GNTR"/>
    <property type="match status" value="1"/>
</dbReference>
<dbReference type="Pfam" id="PF00392">
    <property type="entry name" value="GntR"/>
    <property type="match status" value="1"/>
</dbReference>
<evidence type="ECO:0000256" key="3">
    <source>
        <dbReference type="ARBA" id="ARBA00023163"/>
    </source>
</evidence>
<keyword evidence="9" id="KW-1185">Reference proteome</keyword>
<evidence type="ECO:0000256" key="4">
    <source>
        <dbReference type="PROSITE-ProRule" id="PRU00335"/>
    </source>
</evidence>
<dbReference type="CDD" id="cd07377">
    <property type="entry name" value="WHTH_GntR"/>
    <property type="match status" value="1"/>
</dbReference>
<evidence type="ECO:0000313" key="8">
    <source>
        <dbReference type="EMBL" id="MBB4934912.1"/>
    </source>
</evidence>
<dbReference type="Proteomes" id="UP000523007">
    <property type="component" value="Unassembled WGS sequence"/>
</dbReference>
<evidence type="ECO:0000259" key="7">
    <source>
        <dbReference type="PROSITE" id="PS50977"/>
    </source>
</evidence>
<evidence type="ECO:0000256" key="2">
    <source>
        <dbReference type="ARBA" id="ARBA00023125"/>
    </source>
</evidence>
<proteinExistence type="predicted"/>
<evidence type="ECO:0000313" key="9">
    <source>
        <dbReference type="Proteomes" id="UP000523007"/>
    </source>
</evidence>
<dbReference type="SUPFAM" id="SSF48498">
    <property type="entry name" value="Tetracyclin repressor-like, C-terminal domain"/>
    <property type="match status" value="1"/>
</dbReference>
<dbReference type="InterPro" id="IPR036388">
    <property type="entry name" value="WH-like_DNA-bd_sf"/>
</dbReference>
<keyword evidence="3" id="KW-0804">Transcription</keyword>